<reference evidence="3" key="2">
    <citation type="submission" date="2020-10" db="UniProtKB">
        <authorList>
            <consortium name="WormBaseParasite"/>
        </authorList>
    </citation>
    <scope>IDENTIFICATION</scope>
</reference>
<proteinExistence type="predicted"/>
<feature type="compositionally biased region" description="Basic and acidic residues" evidence="1">
    <location>
        <begin position="202"/>
        <end position="214"/>
    </location>
</feature>
<dbReference type="AlphaFoldDB" id="A0A7E4VDD2"/>
<evidence type="ECO:0000313" key="3">
    <source>
        <dbReference type="WBParaSite" id="Pan_g19496.t1"/>
    </source>
</evidence>
<name>A0A7E4VDD2_PANRE</name>
<feature type="compositionally biased region" description="Low complexity" evidence="1">
    <location>
        <begin position="219"/>
        <end position="229"/>
    </location>
</feature>
<organism evidence="2 3">
    <name type="scientific">Panagrellus redivivus</name>
    <name type="common">Microworm</name>
    <dbReference type="NCBI Taxonomy" id="6233"/>
    <lineage>
        <taxon>Eukaryota</taxon>
        <taxon>Metazoa</taxon>
        <taxon>Ecdysozoa</taxon>
        <taxon>Nematoda</taxon>
        <taxon>Chromadorea</taxon>
        <taxon>Rhabditida</taxon>
        <taxon>Tylenchina</taxon>
        <taxon>Panagrolaimomorpha</taxon>
        <taxon>Panagrolaimoidea</taxon>
        <taxon>Panagrolaimidae</taxon>
        <taxon>Panagrellus</taxon>
    </lineage>
</organism>
<feature type="region of interest" description="Disordered" evidence="1">
    <location>
        <begin position="161"/>
        <end position="255"/>
    </location>
</feature>
<protein>
    <submittedName>
        <fullName evidence="3">CID domain-containing protein</fullName>
    </submittedName>
</protein>
<keyword evidence="2" id="KW-1185">Reference proteome</keyword>
<accession>A0A7E4VDD2</accession>
<evidence type="ECO:0000313" key="2">
    <source>
        <dbReference type="Proteomes" id="UP000492821"/>
    </source>
</evidence>
<reference evidence="2" key="1">
    <citation type="journal article" date="2013" name="Genetics">
        <title>The draft genome and transcriptome of Panagrellus redivivus are shaped by the harsh demands of a free-living lifestyle.</title>
        <authorList>
            <person name="Srinivasan J."/>
            <person name="Dillman A.R."/>
            <person name="Macchietto M.G."/>
            <person name="Heikkinen L."/>
            <person name="Lakso M."/>
            <person name="Fracchia K.M."/>
            <person name="Antoshechkin I."/>
            <person name="Mortazavi A."/>
            <person name="Wong G."/>
            <person name="Sternberg P.W."/>
        </authorList>
    </citation>
    <scope>NUCLEOTIDE SEQUENCE [LARGE SCALE GENOMIC DNA]</scope>
    <source>
        <strain evidence="2">MT8872</strain>
    </source>
</reference>
<sequence>MSSDDEDYFLGLFGPDPVPGEKQSAYDVAYEAFSAYVDFIKPASHTHSRVTNYQGKLVCTVVDIFNKTPRHNFIDEIVKYAYNLQSPNGDPVFYCAVIDYVANILHSKRDKVDGSPPKMCRLLVEAYRRQEELEKELAASARPKDPRLAQVIPGVVRVAPPSTFVPRPKPMAAAPSQPEPLINNARTCDTAPWIENPEPDYEEYREPPVPEPPRRKSSSRPSSSQASKRPSNEEPPPRAKQTRTEASRTPEPVDLSTMEGFVDARLQLCTQDCPAFLEYMTQAVTDSTDDDMKNIAPGQHFQLLAPLDSAFAVMKPPPISIEEWKEEGAKSRADTGRHFKAQLKEMDAAIASNCRLTDIIISDFALAKKRDLLEYTVHFSIDYPDHWKTAISKLYKIPKMNVAPKSIAICVGLEFAVRFDSFDCALSELMDFYNDFFKFYYTAFIKNPYTVKRHKKSNNELSEYGAVPPKIIVITVPLIKDSKYPSEYVRRLNDHIRKIVDEKQPTFGMIVLYDWEKETLNVPEFTEDNYHTRFVRLYGYLQHEQTFFDATRMAMLEKQREIDAKKEQRRSRR</sequence>
<dbReference type="WBParaSite" id="Pan_g19496.t1">
    <property type="protein sequence ID" value="Pan_g19496.t1"/>
    <property type="gene ID" value="Pan_g19496"/>
</dbReference>
<feature type="compositionally biased region" description="Basic and acidic residues" evidence="1">
    <location>
        <begin position="230"/>
        <end position="248"/>
    </location>
</feature>
<dbReference type="Proteomes" id="UP000492821">
    <property type="component" value="Unassembled WGS sequence"/>
</dbReference>
<evidence type="ECO:0000256" key="1">
    <source>
        <dbReference type="SAM" id="MobiDB-lite"/>
    </source>
</evidence>